<reference evidence="1" key="1">
    <citation type="journal article" date="2015" name="Nature">
        <title>Complex archaea that bridge the gap between prokaryotes and eukaryotes.</title>
        <authorList>
            <person name="Spang A."/>
            <person name="Saw J.H."/>
            <person name="Jorgensen S.L."/>
            <person name="Zaremba-Niedzwiedzka K."/>
            <person name="Martijn J."/>
            <person name="Lind A.E."/>
            <person name="van Eijk R."/>
            <person name="Schleper C."/>
            <person name="Guy L."/>
            <person name="Ettema T.J."/>
        </authorList>
    </citation>
    <scope>NUCLEOTIDE SEQUENCE</scope>
</reference>
<organism evidence="1">
    <name type="scientific">marine sediment metagenome</name>
    <dbReference type="NCBI Taxonomy" id="412755"/>
    <lineage>
        <taxon>unclassified sequences</taxon>
        <taxon>metagenomes</taxon>
        <taxon>ecological metagenomes</taxon>
    </lineage>
</organism>
<protein>
    <recommendedName>
        <fullName evidence="2">DUF4397 domain-containing protein</fullName>
    </recommendedName>
</protein>
<gene>
    <name evidence="1" type="ORF">LCGC14_2281310</name>
</gene>
<feature type="non-terminal residue" evidence="1">
    <location>
        <position position="1"/>
    </location>
</feature>
<dbReference type="EMBL" id="LAZR01031746">
    <property type="protein sequence ID" value="KKL52854.1"/>
    <property type="molecule type" value="Genomic_DNA"/>
</dbReference>
<comment type="caution">
    <text evidence="1">The sequence shown here is derived from an EMBL/GenBank/DDBJ whole genome shotgun (WGS) entry which is preliminary data.</text>
</comment>
<dbReference type="AlphaFoldDB" id="A0A0F9CUK9"/>
<accession>A0A0F9CUK9</accession>
<sequence>AQVGRPSKIFYVNLFSDPVDVRLGDGENYVFEGEALEPNSVTYYVETTDFGDYTLYFKMTSEDEWIEWTDDDGYLYDCPVNPGELHAIIIGPDGTVDYYSLTADRNRGAKISFINGSDAQLSKMEVGVEFDDNDVAYIEDFDSMEISNFVSASPGVYSLFWQFPSQMVNEEHFFYPDDGGDDYERFDFDEGRYYIFLVYTVSRNDYAVLYDITPDY</sequence>
<proteinExistence type="predicted"/>
<name>A0A0F9CUK9_9ZZZZ</name>
<evidence type="ECO:0008006" key="2">
    <source>
        <dbReference type="Google" id="ProtNLM"/>
    </source>
</evidence>
<evidence type="ECO:0000313" key="1">
    <source>
        <dbReference type="EMBL" id="KKL52854.1"/>
    </source>
</evidence>